<name>A0ABQ3GA17_9MICC</name>
<dbReference type="RefSeq" id="WP_189348140.1">
    <property type="nucleotide sequence ID" value="NZ_BMXK01000001.1"/>
</dbReference>
<dbReference type="InterPro" id="IPR007421">
    <property type="entry name" value="Schlafen_AlbA_2_dom"/>
</dbReference>
<dbReference type="InterPro" id="IPR038461">
    <property type="entry name" value="Schlafen_AlbA_2_dom_sf"/>
</dbReference>
<evidence type="ECO:0000313" key="2">
    <source>
        <dbReference type="EMBL" id="GHC99081.1"/>
    </source>
</evidence>
<evidence type="ECO:0000259" key="1">
    <source>
        <dbReference type="Pfam" id="PF04326"/>
    </source>
</evidence>
<gene>
    <name evidence="2" type="ORF">GCM10008096_00860</name>
</gene>
<evidence type="ECO:0000313" key="3">
    <source>
        <dbReference type="Proteomes" id="UP000642819"/>
    </source>
</evidence>
<dbReference type="Pfam" id="PF04326">
    <property type="entry name" value="SLFN_AlbA_2"/>
    <property type="match status" value="1"/>
</dbReference>
<protein>
    <recommendedName>
        <fullName evidence="1">Schlafen AlbA-2 domain-containing protein</fullName>
    </recommendedName>
</protein>
<accession>A0ABQ3GA17</accession>
<comment type="caution">
    <text evidence="2">The sequence shown here is derived from an EMBL/GenBank/DDBJ whole genome shotgun (WGS) entry which is preliminary data.</text>
</comment>
<sequence length="409" mass="44818">MKFTALHRALGLPPQLLTLEILQQAMEAGVAESDDLDWKSQLPDRKNLAQSDVPKDVAAMANSGGGIIVYGVEEQQKAATGLKDTGELDEGHERALRSVAVTAISPPVFGLKIQRLGTPTQVVVLEVPASIDGPHLIYRGEYFGAPVRNDADTVWMKERQLEAMYRARFDERRNATEDLDNLYAEQALSHDIESRAWLIAVAQPRLPGHSIRLTRGKAQSISQRAEKLATNHFTLDGLRPFTELGMNPRRGLRRWNTNNLGTVSANSEAWIAIHDNGSATLAVAVGGRRNRDDSNGPGQVEGHTIEYALADFGGLLRALQEAFSHDEYGVRIGIEWGGGPLCFLLADGFGNTRPNNGPSIRRYAPVRSTLTTGATLDEYHRQIFALTEDCLNQGGITELQVLIEPTPDD</sequence>
<feature type="domain" description="Schlafen AlbA-2" evidence="1">
    <location>
        <begin position="32"/>
        <end position="143"/>
    </location>
</feature>
<dbReference type="Proteomes" id="UP000642819">
    <property type="component" value="Unassembled WGS sequence"/>
</dbReference>
<reference evidence="3" key="1">
    <citation type="journal article" date="2019" name="Int. J. Syst. Evol. Microbiol.">
        <title>The Global Catalogue of Microorganisms (GCM) 10K type strain sequencing project: providing services to taxonomists for standard genome sequencing and annotation.</title>
        <authorList>
            <consortium name="The Broad Institute Genomics Platform"/>
            <consortium name="The Broad Institute Genome Sequencing Center for Infectious Disease"/>
            <person name="Wu L."/>
            <person name="Ma J."/>
        </authorList>
    </citation>
    <scope>NUCLEOTIDE SEQUENCE [LARGE SCALE GENOMIC DNA]</scope>
    <source>
        <strain evidence="3">KCTC 19466</strain>
    </source>
</reference>
<dbReference type="Gene3D" id="3.30.950.30">
    <property type="entry name" value="Schlafen, AAA domain"/>
    <property type="match status" value="1"/>
</dbReference>
<organism evidence="2 3">
    <name type="scientific">Zhihengliuella salsuginis</name>
    <dbReference type="NCBI Taxonomy" id="578222"/>
    <lineage>
        <taxon>Bacteria</taxon>
        <taxon>Bacillati</taxon>
        <taxon>Actinomycetota</taxon>
        <taxon>Actinomycetes</taxon>
        <taxon>Micrococcales</taxon>
        <taxon>Micrococcaceae</taxon>
        <taxon>Zhihengliuella</taxon>
    </lineage>
</organism>
<dbReference type="EMBL" id="BMXK01000001">
    <property type="protein sequence ID" value="GHC99081.1"/>
    <property type="molecule type" value="Genomic_DNA"/>
</dbReference>
<keyword evidence="3" id="KW-1185">Reference proteome</keyword>
<proteinExistence type="predicted"/>